<organism evidence="1">
    <name type="scientific">Deinococcus sp. VB142</name>
    <dbReference type="NCBI Taxonomy" id="3112952"/>
    <lineage>
        <taxon>Bacteria</taxon>
        <taxon>Thermotogati</taxon>
        <taxon>Deinococcota</taxon>
        <taxon>Deinococci</taxon>
        <taxon>Deinococcales</taxon>
        <taxon>Deinococcaceae</taxon>
        <taxon>Deinococcus</taxon>
    </lineage>
</organism>
<name>A0AAU6Q155_9DEIO</name>
<reference evidence="1" key="1">
    <citation type="submission" date="2024-03" db="EMBL/GenBank/DDBJ databases">
        <title>Deinococcus weizhi sp. nov., isolated from human skin.</title>
        <authorList>
            <person name="Wei Z."/>
            <person name="Tian F."/>
            <person name="Yang C."/>
            <person name="Xin L.T."/>
            <person name="Wen Z.J."/>
            <person name="Lan K.C."/>
            <person name="Yu L."/>
            <person name="Zhe W."/>
            <person name="Dan F.D."/>
            <person name="Jun W."/>
            <person name="Rui Z."/>
            <person name="Yong X.J."/>
            <person name="Ting Y."/>
            <person name="Wei X."/>
            <person name="Xu Z.G."/>
            <person name="Xin Z."/>
            <person name="Dong F.G."/>
            <person name="Ni X.M."/>
            <person name="Zheng M.G."/>
            <person name="Chun Y."/>
            <person name="Qian W.X."/>
        </authorList>
    </citation>
    <scope>NUCLEOTIDE SEQUENCE</scope>
    <source>
        <strain evidence="1">VB142</strain>
    </source>
</reference>
<accession>A0AAU6Q155</accession>
<dbReference type="EMBL" id="CP149782">
    <property type="protein sequence ID" value="WYF43939.1"/>
    <property type="molecule type" value="Genomic_DNA"/>
</dbReference>
<evidence type="ECO:0000313" key="1">
    <source>
        <dbReference type="EMBL" id="WYF43939.1"/>
    </source>
</evidence>
<sequence length="218" mass="22880">MEYTHTYTGMTPAQAHVNGQIDAQRVSEGYGPLVTIWRFEALPAEVQAAYWAGREGQPLPPSPAPALADGEYLFTLPAQGYRLAQRMTATVSGGRLTAWAYVNADGSTTPAADADALTVHGPQLLAVLAHEVSEAQRLAGLVHPVEFTPAPQPTPSAAPVGNASARALHVELSRLGYREHYAAASDALGRPVSSLAALTAAELKTVYSYAYGSLGLVG</sequence>
<gene>
    <name evidence="1" type="ORF">WDJ50_11020</name>
</gene>
<proteinExistence type="predicted"/>
<protein>
    <submittedName>
        <fullName evidence="1">Uncharacterized protein</fullName>
    </submittedName>
</protein>
<dbReference type="RefSeq" id="WP_339095051.1">
    <property type="nucleotide sequence ID" value="NZ_CP149782.1"/>
</dbReference>
<dbReference type="AlphaFoldDB" id="A0AAU6Q155"/>